<organism evidence="5 6">
    <name type="scientific">Lutzomyia longipalpis</name>
    <name type="common">Sand fly</name>
    <dbReference type="NCBI Taxonomy" id="7200"/>
    <lineage>
        <taxon>Eukaryota</taxon>
        <taxon>Metazoa</taxon>
        <taxon>Ecdysozoa</taxon>
        <taxon>Arthropoda</taxon>
        <taxon>Hexapoda</taxon>
        <taxon>Insecta</taxon>
        <taxon>Pterygota</taxon>
        <taxon>Neoptera</taxon>
        <taxon>Endopterygota</taxon>
        <taxon>Diptera</taxon>
        <taxon>Nematocera</taxon>
        <taxon>Psychodoidea</taxon>
        <taxon>Psychodidae</taxon>
        <taxon>Lutzomyia</taxon>
        <taxon>Lutzomyia</taxon>
    </lineage>
</organism>
<keyword evidence="6" id="KW-1185">Reference proteome</keyword>
<feature type="signal peptide" evidence="3">
    <location>
        <begin position="1"/>
        <end position="25"/>
    </location>
</feature>
<feature type="region of interest" description="Disordered" evidence="1">
    <location>
        <begin position="295"/>
        <end position="328"/>
    </location>
</feature>
<evidence type="ECO:0000256" key="3">
    <source>
        <dbReference type="SAM" id="SignalP"/>
    </source>
</evidence>
<keyword evidence="2" id="KW-0472">Membrane</keyword>
<dbReference type="KEGG" id="lll:129791102"/>
<keyword evidence="3" id="KW-0732">Signal</keyword>
<reference evidence="6" key="1">
    <citation type="submission" date="2012-05" db="EMBL/GenBank/DDBJ databases">
        <title>Whole Genome Assembly of Lutzomyia longipalpis.</title>
        <authorList>
            <person name="Richards S."/>
            <person name="Qu C."/>
            <person name="Dillon R."/>
            <person name="Worley K."/>
            <person name="Scherer S."/>
            <person name="Batterton M."/>
            <person name="Taylor A."/>
            <person name="Hawes A."/>
            <person name="Hernandez B."/>
            <person name="Kovar C."/>
            <person name="Mandapat C."/>
            <person name="Pham C."/>
            <person name="Qu C."/>
            <person name="Jing C."/>
            <person name="Bess C."/>
            <person name="Bandaranaike D."/>
            <person name="Ngo D."/>
            <person name="Ongeri F."/>
            <person name="Arias F."/>
            <person name="Lara F."/>
            <person name="Weissenberger G."/>
            <person name="Kamau G."/>
            <person name="Han H."/>
            <person name="Shen H."/>
            <person name="Dinh H."/>
            <person name="Khalil I."/>
            <person name="Jones J."/>
            <person name="Shafer J."/>
            <person name="Jayaseelan J."/>
            <person name="Quiroz J."/>
            <person name="Blankenburg K."/>
            <person name="Nguyen L."/>
            <person name="Jackson L."/>
            <person name="Francisco L."/>
            <person name="Tang L.-Y."/>
            <person name="Pu L.-L."/>
            <person name="Perales L."/>
            <person name="Lorensuhewa L."/>
            <person name="Munidasa M."/>
            <person name="Coyle M."/>
            <person name="Taylor M."/>
            <person name="Puazo M."/>
            <person name="Firestine M."/>
            <person name="Scheel M."/>
            <person name="Javaid M."/>
            <person name="Wang M."/>
            <person name="Li M."/>
            <person name="Tabassum N."/>
            <person name="Saada N."/>
            <person name="Osuji N."/>
            <person name="Aqrawi P."/>
            <person name="Fu Q."/>
            <person name="Thornton R."/>
            <person name="Raj R."/>
            <person name="Goodspeed R."/>
            <person name="Mata R."/>
            <person name="Najjar R."/>
            <person name="Gubbala S."/>
            <person name="Lee S."/>
            <person name="Denson S."/>
            <person name="Patil S."/>
            <person name="Macmil S."/>
            <person name="Qi S."/>
            <person name="Matskevitch T."/>
            <person name="Palculict T."/>
            <person name="Mathew T."/>
            <person name="Vee V."/>
            <person name="Velamala V."/>
            <person name="Korchina V."/>
            <person name="Cai W."/>
            <person name="Liu W."/>
            <person name="Dai W."/>
            <person name="Zou X."/>
            <person name="Zhu Y."/>
            <person name="Zhang Y."/>
            <person name="Wu Y.-Q."/>
            <person name="Xin Y."/>
            <person name="Nazarath L."/>
            <person name="Kovar C."/>
            <person name="Han Y."/>
            <person name="Muzny D."/>
            <person name="Gibbs R."/>
        </authorList>
    </citation>
    <scope>NUCLEOTIDE SEQUENCE [LARGE SCALE GENOMIC DNA]</scope>
    <source>
        <strain evidence="6">Jacobina</strain>
    </source>
</reference>
<dbReference type="EMBL" id="GITU01008160">
    <property type="protein sequence ID" value="MBC1176863.1"/>
    <property type="molecule type" value="Transcribed_RNA"/>
</dbReference>
<keyword evidence="2" id="KW-0812">Transmembrane</keyword>
<dbReference type="RefSeq" id="XP_055685023.1">
    <property type="nucleotide sequence ID" value="XM_055829048.1"/>
</dbReference>
<accession>A0A1B0CJ05</accession>
<dbReference type="OrthoDB" id="47276at2759"/>
<dbReference type="InterPro" id="IPR035914">
    <property type="entry name" value="Sperma_CUB_dom_sf"/>
</dbReference>
<dbReference type="Proteomes" id="UP000092461">
    <property type="component" value="Unassembled WGS sequence"/>
</dbReference>
<evidence type="ECO:0000313" key="6">
    <source>
        <dbReference type="Proteomes" id="UP000092461"/>
    </source>
</evidence>
<evidence type="ECO:0000256" key="2">
    <source>
        <dbReference type="SAM" id="Phobius"/>
    </source>
</evidence>
<keyword evidence="2" id="KW-1133">Transmembrane helix</keyword>
<protein>
    <submittedName>
        <fullName evidence="4">Putative secreted protein</fullName>
    </submittedName>
</protein>
<reference evidence="4" key="2">
    <citation type="journal article" date="2020" name="BMC">
        <title>Leishmania infection induces a limited differential gene expression in the sand fly midgut.</title>
        <authorList>
            <person name="Coutinho-Abreu I.V."/>
            <person name="Serafim T.D."/>
            <person name="Meneses C."/>
            <person name="Kamhawi S."/>
            <person name="Oliveira F."/>
            <person name="Valenzuela J.G."/>
        </authorList>
    </citation>
    <scope>NUCLEOTIDE SEQUENCE</scope>
    <source>
        <strain evidence="4">Jacobina</strain>
        <tissue evidence="4">Midgut</tissue>
    </source>
</reference>
<dbReference type="EMBL" id="AJWK01013938">
    <property type="status" value="NOT_ANNOTATED_CDS"/>
    <property type="molecule type" value="Genomic_DNA"/>
</dbReference>
<feature type="transmembrane region" description="Helical" evidence="2">
    <location>
        <begin position="232"/>
        <end position="255"/>
    </location>
</feature>
<proteinExistence type="predicted"/>
<evidence type="ECO:0000313" key="4">
    <source>
        <dbReference type="EMBL" id="MBC1176863.1"/>
    </source>
</evidence>
<dbReference type="VEuPathDB" id="VectorBase:LLONM1_011804"/>
<evidence type="ECO:0000256" key="1">
    <source>
        <dbReference type="SAM" id="MobiDB-lite"/>
    </source>
</evidence>
<feature type="chain" id="PRO_5044555332" evidence="3">
    <location>
        <begin position="26"/>
        <end position="328"/>
    </location>
</feature>
<sequence length="328" mass="36668">MNLFSFLLLYFILIDFFWNISCSYARYQLNHNKVCPSSKLTKIYQFISKPDPLTTTPSRATNVRYTWNTWKSVRDSDDCSFKVQTSGGGGIYIVITRLHLRQNPSSRICTDFLRIRFSNGTKTDRICGRITPQDVATFTDSGGDVKLYLVIANHIPLETNETLEIDIVFTEYFGCKGDFATEFQCELGKCIHKAFLNDGTNNCPTPHCLDEEIGCLSHPDMEAHDARASKKVIVGGVISAVVVLIGFTICILAICKFSACMKGPRRPTNLYETTQHRQPRVEVQELSAIGNISDTGLPAPSAPAAFVIEDQNKDPPPPSYESLFPDRS</sequence>
<dbReference type="VEuPathDB" id="VectorBase:LLOJ004438"/>
<evidence type="ECO:0000313" key="5">
    <source>
        <dbReference type="EnsemblMetazoa" id="LLOJ004438-PA"/>
    </source>
</evidence>
<dbReference type="SUPFAM" id="SSF49854">
    <property type="entry name" value="Spermadhesin, CUB domain"/>
    <property type="match status" value="1"/>
</dbReference>
<dbReference type="AlphaFoldDB" id="A0A1B0CJ05"/>
<dbReference type="GeneID" id="129791102"/>
<reference evidence="5" key="3">
    <citation type="submission" date="2020-05" db="UniProtKB">
        <authorList>
            <consortium name="EnsemblMetazoa"/>
        </authorList>
    </citation>
    <scope>IDENTIFICATION</scope>
    <source>
        <strain evidence="5">Jacobina</strain>
    </source>
</reference>
<name>A0A1B0CJ05_LUTLO</name>
<dbReference type="Gene3D" id="2.60.120.290">
    <property type="entry name" value="Spermadhesin, CUB domain"/>
    <property type="match status" value="1"/>
</dbReference>
<dbReference type="EnsemblMetazoa" id="LLOJ004438-RA">
    <property type="protein sequence ID" value="LLOJ004438-PA"/>
    <property type="gene ID" value="LLOJ004438"/>
</dbReference>